<accession>A0A8S1JFF1</accession>
<dbReference type="EMBL" id="CAJHUC010003034">
    <property type="protein sequence ID" value="CAD7705146.1"/>
    <property type="molecule type" value="Genomic_DNA"/>
</dbReference>
<keyword evidence="4" id="KW-1185">Reference proteome</keyword>
<dbReference type="InterPro" id="IPR023210">
    <property type="entry name" value="NADP_OxRdtase_dom"/>
</dbReference>
<dbReference type="Gene3D" id="3.20.20.100">
    <property type="entry name" value="NADP-dependent oxidoreductase domain"/>
    <property type="match status" value="1"/>
</dbReference>
<reference evidence="3" key="1">
    <citation type="submission" date="2020-12" db="EMBL/GenBank/DDBJ databases">
        <authorList>
            <person name="Iha C."/>
        </authorList>
    </citation>
    <scope>NUCLEOTIDE SEQUENCE</scope>
</reference>
<dbReference type="SUPFAM" id="SSF51430">
    <property type="entry name" value="NAD(P)-linked oxidoreductase"/>
    <property type="match status" value="1"/>
</dbReference>
<dbReference type="GO" id="GO:0005737">
    <property type="term" value="C:cytoplasm"/>
    <property type="evidence" value="ECO:0007669"/>
    <property type="project" value="TreeGrafter"/>
</dbReference>
<dbReference type="GO" id="GO:0016491">
    <property type="term" value="F:oxidoreductase activity"/>
    <property type="evidence" value="ECO:0007669"/>
    <property type="project" value="UniProtKB-KW"/>
</dbReference>
<evidence type="ECO:0000259" key="2">
    <source>
        <dbReference type="Pfam" id="PF00248"/>
    </source>
</evidence>
<dbReference type="PANTHER" id="PTHR43625:SF40">
    <property type="entry name" value="ALDO-KETO REDUCTASE YAKC [NADP(+)]"/>
    <property type="match status" value="1"/>
</dbReference>
<dbReference type="Pfam" id="PF00248">
    <property type="entry name" value="Aldo_ket_red"/>
    <property type="match status" value="1"/>
</dbReference>
<evidence type="ECO:0000256" key="1">
    <source>
        <dbReference type="ARBA" id="ARBA00023002"/>
    </source>
</evidence>
<comment type="caution">
    <text evidence="3">The sequence shown here is derived from an EMBL/GenBank/DDBJ whole genome shotgun (WGS) entry which is preliminary data.</text>
</comment>
<dbReference type="InterPro" id="IPR050791">
    <property type="entry name" value="Aldo-Keto_reductase"/>
</dbReference>
<evidence type="ECO:0000313" key="4">
    <source>
        <dbReference type="Proteomes" id="UP000708148"/>
    </source>
</evidence>
<feature type="domain" description="NADP-dependent oxidoreductase" evidence="2">
    <location>
        <begin position="41"/>
        <end position="251"/>
    </location>
</feature>
<gene>
    <name evidence="3" type="ORF">OSTQU699_LOCUS10501</name>
</gene>
<evidence type="ECO:0000313" key="3">
    <source>
        <dbReference type="EMBL" id="CAD7705146.1"/>
    </source>
</evidence>
<keyword evidence="1" id="KW-0560">Oxidoreductase</keyword>
<dbReference type="PANTHER" id="PTHR43625">
    <property type="entry name" value="AFLATOXIN B1 ALDEHYDE REDUCTASE"/>
    <property type="match status" value="1"/>
</dbReference>
<sequence>MAVCATRCLGASGVAVPPHMVRLSPRSGLRRRGKGAGGVTRVLRLALERGINFFDVTDILGVKDAVEVIRSRREELVLALRFGARREDGRLVPDSTAASVRQACEAGLEKLGMDGGHFDLVYQELPDPETPIEATAEALKALADSGKVRAVGLAAVDGDTLSKAHSIQPISAVSFHWSAWRPVDSKGSVVAVCRELGASLLACRPGGRISAARLLNSAAAGEKAKKVLEASQSKVLKRLEAIRDRSAAVLAMRVKRIAGIQADKMQDLVNAILDRQAKGLVTKVKQLLPDQEGPAALQLASLAAKQKDLASKRINKLLDKQLEVFDKRVDNLSGLPGSEFLEKLAKIQSHQQHVFVTRVTPIRRNQADRMVSMLRGHLGKASPAVKKAGKVLGNQSCRFLARVIQKQDRQRQRMATCAQRTMEEQRIRVAVQVESFLQKQVRQVTKKIGAFIGKGAAPVAPCLRKKLSLQNEKLTVRVNALINKGAGAQRMKVVLTQMMKKQAAGFLAEVEMVVKRRNKQLEQAARSALGWGSSLPGKDSALGACTAETLSEQPTCPGSDPTKTALTIAGRIRDVAKARGIDVPTACMAWVHFQGDDVIPVAIVGRKGKVLDALVKATSVELTPDEAACMCDPQASDAEWDDCDEALRKREASTQATTDGLCSMD</sequence>
<dbReference type="InterPro" id="IPR036812">
    <property type="entry name" value="NAD(P)_OxRdtase_dom_sf"/>
</dbReference>
<dbReference type="Proteomes" id="UP000708148">
    <property type="component" value="Unassembled WGS sequence"/>
</dbReference>
<organism evidence="3 4">
    <name type="scientific">Ostreobium quekettii</name>
    <dbReference type="NCBI Taxonomy" id="121088"/>
    <lineage>
        <taxon>Eukaryota</taxon>
        <taxon>Viridiplantae</taxon>
        <taxon>Chlorophyta</taxon>
        <taxon>core chlorophytes</taxon>
        <taxon>Ulvophyceae</taxon>
        <taxon>TCBD clade</taxon>
        <taxon>Bryopsidales</taxon>
        <taxon>Ostreobineae</taxon>
        <taxon>Ostreobiaceae</taxon>
        <taxon>Ostreobium</taxon>
    </lineage>
</organism>
<protein>
    <recommendedName>
        <fullName evidence="2">NADP-dependent oxidoreductase domain-containing protein</fullName>
    </recommendedName>
</protein>
<dbReference type="OrthoDB" id="37537at2759"/>
<name>A0A8S1JFF1_9CHLO</name>
<dbReference type="AlphaFoldDB" id="A0A8S1JFF1"/>
<proteinExistence type="predicted"/>